<gene>
    <name evidence="2" type="ORF">N5A56_013940</name>
</gene>
<evidence type="ECO:0000313" key="3">
    <source>
        <dbReference type="Proteomes" id="UP001151478"/>
    </source>
</evidence>
<protein>
    <recommendedName>
        <fullName evidence="4">Lipoprotein</fullName>
    </recommendedName>
</protein>
<evidence type="ECO:0000313" key="2">
    <source>
        <dbReference type="EMBL" id="MDD7915447.1"/>
    </source>
</evidence>
<dbReference type="Proteomes" id="UP001151478">
    <property type="component" value="Unassembled WGS sequence"/>
</dbReference>
<comment type="caution">
    <text evidence="2">The sequence shown here is derived from an EMBL/GenBank/DDBJ whole genome shotgun (WGS) entry which is preliminary data.</text>
</comment>
<sequence length="145" mass="16779">MKTFKLLSIFTIIFSFSQCASLQLENNPPFKVSTASFINWSGGQQGVKGMNVEIHYSSNKTIEFDKIYFEDKVANLEVKPSRKNKLVVGFFSDNSEFLDTDKKEFFNLSKKEAIISYKEDNKLKYYKIKEVKQGKQVFYPSAPKQ</sequence>
<name>A0ABT5SBF3_9FLAO</name>
<evidence type="ECO:0008006" key="4">
    <source>
        <dbReference type="Google" id="ProtNLM"/>
    </source>
</evidence>
<dbReference type="EMBL" id="JAOSLC020000003">
    <property type="protein sequence ID" value="MDD7915447.1"/>
    <property type="molecule type" value="Genomic_DNA"/>
</dbReference>
<keyword evidence="3" id="KW-1185">Reference proteome</keyword>
<keyword evidence="1" id="KW-0732">Signal</keyword>
<organism evidence="2 3">
    <name type="scientific">Polaribacter ponticola</name>
    <dbReference type="NCBI Taxonomy" id="2978475"/>
    <lineage>
        <taxon>Bacteria</taxon>
        <taxon>Pseudomonadati</taxon>
        <taxon>Bacteroidota</taxon>
        <taxon>Flavobacteriia</taxon>
        <taxon>Flavobacteriales</taxon>
        <taxon>Flavobacteriaceae</taxon>
    </lineage>
</organism>
<dbReference type="RefSeq" id="WP_265725996.1">
    <property type="nucleotide sequence ID" value="NZ_JAOSLC020000003.1"/>
</dbReference>
<evidence type="ECO:0000256" key="1">
    <source>
        <dbReference type="SAM" id="SignalP"/>
    </source>
</evidence>
<reference evidence="2" key="1">
    <citation type="submission" date="2023-02" db="EMBL/GenBank/DDBJ databases">
        <title>Polaribacter ponticola sp. nov., isolated from seawater.</title>
        <authorList>
            <person name="Baek J.H."/>
            <person name="Kim J.M."/>
            <person name="Choi D.G."/>
            <person name="Jeon C.O."/>
        </authorList>
    </citation>
    <scope>NUCLEOTIDE SEQUENCE</scope>
    <source>
        <strain evidence="2">MSW5</strain>
    </source>
</reference>
<feature type="signal peptide" evidence="1">
    <location>
        <begin position="1"/>
        <end position="20"/>
    </location>
</feature>
<accession>A0ABT5SBF3</accession>
<feature type="chain" id="PRO_5046271958" description="Lipoprotein" evidence="1">
    <location>
        <begin position="21"/>
        <end position="145"/>
    </location>
</feature>
<proteinExistence type="predicted"/>